<name>A0A0E1W3E4_BURPE</name>
<evidence type="ECO:0000313" key="2">
    <source>
        <dbReference type="Proteomes" id="UP000001812"/>
    </source>
</evidence>
<reference evidence="1 2" key="2">
    <citation type="submission" date="2009-05" db="EMBL/GenBank/DDBJ databases">
        <authorList>
            <person name="Harkins D.M."/>
            <person name="DeShazer D."/>
            <person name="Woods D.E."/>
            <person name="Brinkac L.M."/>
            <person name="Brown K.A."/>
            <person name="Hung G.C."/>
            <person name="Tuanyok A."/>
            <person name="Zhang B."/>
            <person name="Nierman W.C."/>
        </authorList>
    </citation>
    <scope>NUCLEOTIDE SEQUENCE [LARGE SCALE GENOMIC DNA]</scope>
    <source>
        <strain evidence="1 2">1710a</strain>
    </source>
</reference>
<reference evidence="2" key="1">
    <citation type="submission" date="2007-08" db="EMBL/GenBank/DDBJ databases">
        <title>Annotation of Burkholderia pseudomallei 1710a.</title>
        <authorList>
            <person name="Harkins D.M."/>
            <person name="DeShazer D."/>
            <person name="Woods D.E."/>
            <person name="Brinkac L.M."/>
            <person name="Brown K.A."/>
            <person name="Hung G.C."/>
            <person name="Tuanyok A."/>
            <person name="Zhang B."/>
            <person name="Nierman W.C."/>
        </authorList>
    </citation>
    <scope>NUCLEOTIDE SEQUENCE [LARGE SCALE GENOMIC DNA]</scope>
    <source>
        <strain evidence="2">1710a</strain>
    </source>
</reference>
<gene>
    <name evidence="1" type="ORF">BURPS1710A_3483</name>
</gene>
<dbReference type="AlphaFoldDB" id="A0A0E1W3E4"/>
<sequence>MPTAVGDSFGDRIRLRRLGAKSAWQGARRMRPWEFAARTWTDACRRMLTANDAAADGVPR</sequence>
<dbReference type="EMBL" id="CM000832">
    <property type="protein sequence ID" value="EET06924.1"/>
    <property type="molecule type" value="Genomic_DNA"/>
</dbReference>
<dbReference type="HOGENOM" id="CLU_2932375_0_0_4"/>
<organism evidence="1 2">
    <name type="scientific">Burkholderia pseudomallei 1710a</name>
    <dbReference type="NCBI Taxonomy" id="320371"/>
    <lineage>
        <taxon>Bacteria</taxon>
        <taxon>Pseudomonadati</taxon>
        <taxon>Pseudomonadota</taxon>
        <taxon>Betaproteobacteria</taxon>
        <taxon>Burkholderiales</taxon>
        <taxon>Burkholderiaceae</taxon>
        <taxon>Burkholderia</taxon>
        <taxon>pseudomallei group</taxon>
    </lineage>
</organism>
<dbReference type="RefSeq" id="WP_004527530.1">
    <property type="nucleotide sequence ID" value="NZ_CM000832.1"/>
</dbReference>
<evidence type="ECO:0000313" key="1">
    <source>
        <dbReference type="EMBL" id="EET06924.1"/>
    </source>
</evidence>
<dbReference type="Proteomes" id="UP000001812">
    <property type="component" value="Chromosome I"/>
</dbReference>
<dbReference type="GeneID" id="93064686"/>
<proteinExistence type="predicted"/>
<accession>A0A0E1W3E4</accession>
<protein>
    <submittedName>
        <fullName evidence="1">Uncharacterized protein</fullName>
    </submittedName>
</protein>